<dbReference type="EMBL" id="REGN01000678">
    <property type="protein sequence ID" value="RNA40080.1"/>
    <property type="molecule type" value="Genomic_DNA"/>
</dbReference>
<protein>
    <submittedName>
        <fullName evidence="1">Uncharacterized protein</fullName>
    </submittedName>
</protein>
<gene>
    <name evidence="1" type="ORF">BpHYR1_041869</name>
</gene>
<reference evidence="1 2" key="1">
    <citation type="journal article" date="2018" name="Sci. Rep.">
        <title>Genomic signatures of local adaptation to the degree of environmental predictability in rotifers.</title>
        <authorList>
            <person name="Franch-Gras L."/>
            <person name="Hahn C."/>
            <person name="Garcia-Roger E.M."/>
            <person name="Carmona M.J."/>
            <person name="Serra M."/>
            <person name="Gomez A."/>
        </authorList>
    </citation>
    <scope>NUCLEOTIDE SEQUENCE [LARGE SCALE GENOMIC DNA]</scope>
    <source>
        <strain evidence="1">HYR1</strain>
    </source>
</reference>
<sequence length="65" mass="7824">MWLLIEHWFSKWYKLIIQIKYDPNLKDKLFFDLKTKIMMETLGSGQLPLNITPCTTQSKKSNYKN</sequence>
<evidence type="ECO:0000313" key="2">
    <source>
        <dbReference type="Proteomes" id="UP000276133"/>
    </source>
</evidence>
<dbReference type="AlphaFoldDB" id="A0A3M7SWX5"/>
<dbReference type="Proteomes" id="UP000276133">
    <property type="component" value="Unassembled WGS sequence"/>
</dbReference>
<proteinExistence type="predicted"/>
<organism evidence="1 2">
    <name type="scientific">Brachionus plicatilis</name>
    <name type="common">Marine rotifer</name>
    <name type="synonym">Brachionus muelleri</name>
    <dbReference type="NCBI Taxonomy" id="10195"/>
    <lineage>
        <taxon>Eukaryota</taxon>
        <taxon>Metazoa</taxon>
        <taxon>Spiralia</taxon>
        <taxon>Gnathifera</taxon>
        <taxon>Rotifera</taxon>
        <taxon>Eurotatoria</taxon>
        <taxon>Monogononta</taxon>
        <taxon>Pseudotrocha</taxon>
        <taxon>Ploima</taxon>
        <taxon>Brachionidae</taxon>
        <taxon>Brachionus</taxon>
    </lineage>
</organism>
<evidence type="ECO:0000313" key="1">
    <source>
        <dbReference type="EMBL" id="RNA40080.1"/>
    </source>
</evidence>
<name>A0A3M7SWX5_BRAPC</name>
<accession>A0A3M7SWX5</accession>
<comment type="caution">
    <text evidence="1">The sequence shown here is derived from an EMBL/GenBank/DDBJ whole genome shotgun (WGS) entry which is preliminary data.</text>
</comment>
<keyword evidence="2" id="KW-1185">Reference proteome</keyword>